<dbReference type="EMBL" id="JBELPZ010000007">
    <property type="protein sequence ID" value="MFL9844428.1"/>
    <property type="molecule type" value="Genomic_DNA"/>
</dbReference>
<proteinExistence type="predicted"/>
<name>A0ABW8YZD7_9FLAO</name>
<comment type="caution">
    <text evidence="1">The sequence shown here is derived from an EMBL/GenBank/DDBJ whole genome shotgun (WGS) entry which is preliminary data.</text>
</comment>
<organism evidence="1 2">
    <name type="scientific">Flavobacterium rhizosphaerae</name>
    <dbReference type="NCBI Taxonomy" id="3163298"/>
    <lineage>
        <taxon>Bacteria</taxon>
        <taxon>Pseudomonadati</taxon>
        <taxon>Bacteroidota</taxon>
        <taxon>Flavobacteriia</taxon>
        <taxon>Flavobacteriales</taxon>
        <taxon>Flavobacteriaceae</taxon>
        <taxon>Flavobacterium</taxon>
    </lineage>
</organism>
<dbReference type="Proteomes" id="UP001629156">
    <property type="component" value="Unassembled WGS sequence"/>
</dbReference>
<evidence type="ECO:0000313" key="1">
    <source>
        <dbReference type="EMBL" id="MFL9844428.1"/>
    </source>
</evidence>
<reference evidence="1 2" key="1">
    <citation type="submission" date="2024-06" db="EMBL/GenBank/DDBJ databases">
        <authorList>
            <person name="Kaempfer P."/>
            <person name="Viver T."/>
        </authorList>
    </citation>
    <scope>NUCLEOTIDE SEQUENCE [LARGE SCALE GENOMIC DNA]</scope>
    <source>
        <strain evidence="1 2">ST-119</strain>
    </source>
</reference>
<keyword evidence="2" id="KW-1185">Reference proteome</keyword>
<evidence type="ECO:0000313" key="2">
    <source>
        <dbReference type="Proteomes" id="UP001629156"/>
    </source>
</evidence>
<gene>
    <name evidence="1" type="ORF">ABS766_08355</name>
</gene>
<protein>
    <submittedName>
        <fullName evidence="1">Uncharacterized protein</fullName>
    </submittedName>
</protein>
<dbReference type="RefSeq" id="WP_408084678.1">
    <property type="nucleotide sequence ID" value="NZ_JBELPZ010000007.1"/>
</dbReference>
<accession>A0ABW8YZD7</accession>
<sequence>MNTIKWFNNYEKEGVGDIYEGAFEIKNFENGQLILKADDKQFILNPNHTQFRKYHKGHIGNIYSTYAISDLLLHRKNLHRIDKRMLNFGTHCVVIKDAKKFVDSIFAKLTEMNYTFSHKIVSYKKFTNKDINLSLFHKNHLLSYQKEYRIIVWTKENLPLRFEIGSIENYAEIYSAEELIKNFTIGFQE</sequence>